<evidence type="ECO:0000259" key="2">
    <source>
        <dbReference type="PROSITE" id="PS50887"/>
    </source>
</evidence>
<sequence>MPRPGQRLCPSSIGAFTFNTSGYCLITPCRHVCLHASGRSMHKNYAFRTNFIICLIIVIGFSVTSVIGYRSNVDTLKKEAESVTRLASEGMMYQIDAIFAQSIHISLTMAHDSFLINFLSQERENLKNPAYTLNIREYLAAYRKKYNYDSVFLVSMQTDRYYNFSGVDRIVDHSNPENKWVREFIASNQEFSLNIDNDKAAHDTITVFVNCAVKNKNNETVGIVGVGFTVNTIQAMLIKYEQQFAVKSYLVNADGAIQISSSAQGRPAADIYTAQTFAAVKNTLKKNSTEISDTWHSGHGTDGYAVTRYLPAPDLFLITDKNTSEIIRQIRTKYYTGAIVVGFTMIIVIFIVTAIIRRYKNKIISLTIAEELKYHAILQNATSHIYESIVEFDITNDVACGEGTKKFMQQLGLKPNTSYSTMLQTIVAKHILPEHVNLYLQTFSPESIRTALQEQRNKLSCDFQCMQGNGQYIWFRETGYILRWAENDSIHIVICRQNIDHDKRQELSLQDMAQKDGLTGLYNKMTTEALIDRRLAEHQCDAGALAMIMLDIDNFKELNDSLGHVAGDRIIQEFAQSLRAAFAPGDLVGRIGGDEFIVLTCQQSSDALTTKLEELCKCIRHTTYGGEGQHHIAASMGVALFPLHGKNFSELYASADTALYRAKQKGKDTYTFFETAPLV</sequence>
<organism evidence="3">
    <name type="scientific">bioreactor metagenome</name>
    <dbReference type="NCBI Taxonomy" id="1076179"/>
    <lineage>
        <taxon>unclassified sequences</taxon>
        <taxon>metagenomes</taxon>
        <taxon>ecological metagenomes</taxon>
    </lineage>
</organism>
<keyword evidence="1" id="KW-0812">Transmembrane</keyword>
<evidence type="ECO:0000313" key="3">
    <source>
        <dbReference type="EMBL" id="MPL82534.1"/>
    </source>
</evidence>
<dbReference type="AlphaFoldDB" id="A0A644UUH5"/>
<keyword evidence="1" id="KW-1133">Transmembrane helix</keyword>
<keyword evidence="1" id="KW-0472">Membrane</keyword>
<dbReference type="Pfam" id="PF00990">
    <property type="entry name" value="GGDEF"/>
    <property type="match status" value="1"/>
</dbReference>
<dbReference type="SMART" id="SM00267">
    <property type="entry name" value="GGDEF"/>
    <property type="match status" value="1"/>
</dbReference>
<dbReference type="PANTHER" id="PTHR44757">
    <property type="entry name" value="DIGUANYLATE CYCLASE DGCP"/>
    <property type="match status" value="1"/>
</dbReference>
<proteinExistence type="predicted"/>
<reference evidence="3" key="1">
    <citation type="submission" date="2019-08" db="EMBL/GenBank/DDBJ databases">
        <authorList>
            <person name="Kucharzyk K."/>
            <person name="Murdoch R.W."/>
            <person name="Higgins S."/>
            <person name="Loffler F."/>
        </authorList>
    </citation>
    <scope>NUCLEOTIDE SEQUENCE</scope>
</reference>
<dbReference type="InterPro" id="IPR029787">
    <property type="entry name" value="Nucleotide_cyclase"/>
</dbReference>
<dbReference type="InterPro" id="IPR029151">
    <property type="entry name" value="Sensor-like_sf"/>
</dbReference>
<feature type="transmembrane region" description="Helical" evidence="1">
    <location>
        <begin position="49"/>
        <end position="69"/>
    </location>
</feature>
<name>A0A644UUH5_9ZZZZ</name>
<dbReference type="Gene3D" id="3.30.70.270">
    <property type="match status" value="1"/>
</dbReference>
<dbReference type="SUPFAM" id="SSF55073">
    <property type="entry name" value="Nucleotide cyclase"/>
    <property type="match status" value="1"/>
</dbReference>
<protein>
    <recommendedName>
        <fullName evidence="2">GGDEF domain-containing protein</fullName>
    </recommendedName>
</protein>
<dbReference type="InterPro" id="IPR052155">
    <property type="entry name" value="Biofilm_reg_signaling"/>
</dbReference>
<gene>
    <name evidence="3" type="ORF">SDC9_28479</name>
</gene>
<dbReference type="InterPro" id="IPR043128">
    <property type="entry name" value="Rev_trsase/Diguanyl_cyclase"/>
</dbReference>
<dbReference type="SUPFAM" id="SSF103190">
    <property type="entry name" value="Sensory domain-like"/>
    <property type="match status" value="1"/>
</dbReference>
<comment type="caution">
    <text evidence="3">The sequence shown here is derived from an EMBL/GenBank/DDBJ whole genome shotgun (WGS) entry which is preliminary data.</text>
</comment>
<dbReference type="Gene3D" id="3.30.450.20">
    <property type="entry name" value="PAS domain"/>
    <property type="match status" value="1"/>
</dbReference>
<evidence type="ECO:0000256" key="1">
    <source>
        <dbReference type="SAM" id="Phobius"/>
    </source>
</evidence>
<dbReference type="PROSITE" id="PS50887">
    <property type="entry name" value="GGDEF"/>
    <property type="match status" value="1"/>
</dbReference>
<dbReference type="NCBIfam" id="TIGR00254">
    <property type="entry name" value="GGDEF"/>
    <property type="match status" value="1"/>
</dbReference>
<dbReference type="InterPro" id="IPR000160">
    <property type="entry name" value="GGDEF_dom"/>
</dbReference>
<feature type="transmembrane region" description="Helical" evidence="1">
    <location>
        <begin position="334"/>
        <end position="356"/>
    </location>
</feature>
<accession>A0A644UUH5</accession>
<dbReference type="PANTHER" id="PTHR44757:SF2">
    <property type="entry name" value="BIOFILM ARCHITECTURE MAINTENANCE PROTEIN MBAA"/>
    <property type="match status" value="1"/>
</dbReference>
<dbReference type="CDD" id="cd01949">
    <property type="entry name" value="GGDEF"/>
    <property type="match status" value="1"/>
</dbReference>
<dbReference type="FunFam" id="3.30.70.270:FF:000001">
    <property type="entry name" value="Diguanylate cyclase domain protein"/>
    <property type="match status" value="1"/>
</dbReference>
<dbReference type="EMBL" id="VSSQ01000164">
    <property type="protein sequence ID" value="MPL82534.1"/>
    <property type="molecule type" value="Genomic_DNA"/>
</dbReference>
<feature type="domain" description="GGDEF" evidence="2">
    <location>
        <begin position="543"/>
        <end position="675"/>
    </location>
</feature>